<comment type="caution">
    <text evidence="3">The sequence shown here is derived from an EMBL/GenBank/DDBJ whole genome shotgun (WGS) entry which is preliminary data.</text>
</comment>
<organism evidence="3 4">
    <name type="scientific">Halolamina pelagica</name>
    <dbReference type="NCBI Taxonomy" id="699431"/>
    <lineage>
        <taxon>Archaea</taxon>
        <taxon>Methanobacteriati</taxon>
        <taxon>Methanobacteriota</taxon>
        <taxon>Stenosarchaea group</taxon>
        <taxon>Halobacteria</taxon>
        <taxon>Halobacteriales</taxon>
        <taxon>Haloferacaceae</taxon>
    </lineage>
</organism>
<name>A0A0P7GKI2_9EURY</name>
<gene>
    <name evidence="3" type="ORF">SY89_03302</name>
</gene>
<evidence type="ECO:0000313" key="4">
    <source>
        <dbReference type="Proteomes" id="UP000050535"/>
    </source>
</evidence>
<dbReference type="SUPFAM" id="SSF54631">
    <property type="entry name" value="CBS-domain pair"/>
    <property type="match status" value="1"/>
</dbReference>
<accession>A0A0P7GKI2</accession>
<dbReference type="EMBL" id="LGUC01000002">
    <property type="protein sequence ID" value="KPN29068.1"/>
    <property type="molecule type" value="Genomic_DNA"/>
</dbReference>
<dbReference type="AlphaFoldDB" id="A0A0P7GKI2"/>
<dbReference type="PROSITE" id="PS51371">
    <property type="entry name" value="CBS"/>
    <property type="match status" value="1"/>
</dbReference>
<dbReference type="Pfam" id="PF00571">
    <property type="entry name" value="CBS"/>
    <property type="match status" value="1"/>
</dbReference>
<dbReference type="STRING" id="699431.SY89_03302"/>
<sequence>MFDAIRTLHESSVRRLPVVDADDTVAGIVTLDDLVVMLSDELDSLSDVIEAESPPY</sequence>
<protein>
    <submittedName>
        <fullName evidence="3">CBS domain protein</fullName>
    </submittedName>
</protein>
<keyword evidence="1" id="KW-0129">CBS domain</keyword>
<evidence type="ECO:0000259" key="2">
    <source>
        <dbReference type="PROSITE" id="PS51371"/>
    </source>
</evidence>
<evidence type="ECO:0000313" key="3">
    <source>
        <dbReference type="EMBL" id="KPN29068.1"/>
    </source>
</evidence>
<dbReference type="Proteomes" id="UP000050535">
    <property type="component" value="Unassembled WGS sequence"/>
</dbReference>
<dbReference type="InterPro" id="IPR000644">
    <property type="entry name" value="CBS_dom"/>
</dbReference>
<dbReference type="InterPro" id="IPR046342">
    <property type="entry name" value="CBS_dom_sf"/>
</dbReference>
<evidence type="ECO:0000256" key="1">
    <source>
        <dbReference type="PROSITE-ProRule" id="PRU00703"/>
    </source>
</evidence>
<keyword evidence="4" id="KW-1185">Reference proteome</keyword>
<reference evidence="4" key="1">
    <citation type="submission" date="2013-11" db="EMBL/GenBank/DDBJ databases">
        <authorList>
            <person name="Hoang H.T."/>
            <person name="Killian M.L."/>
            <person name="Madson D.M."/>
            <person name="Arruda P.H.E."/>
            <person name="Sun D."/>
            <person name="Schwartz K.J."/>
            <person name="Yoon K."/>
        </authorList>
    </citation>
    <scope>NUCLEOTIDE SEQUENCE [LARGE SCALE GENOMIC DNA]</scope>
    <source>
        <strain evidence="4">CDK2</strain>
    </source>
</reference>
<feature type="domain" description="CBS" evidence="2">
    <location>
        <begin position="1"/>
        <end position="44"/>
    </location>
</feature>
<proteinExistence type="predicted"/>
<dbReference type="Gene3D" id="3.10.580.10">
    <property type="entry name" value="CBS-domain"/>
    <property type="match status" value="1"/>
</dbReference>